<dbReference type="Pfam" id="PF12506">
    <property type="entry name" value="DUF3713"/>
    <property type="match status" value="1"/>
</dbReference>
<evidence type="ECO:0000256" key="1">
    <source>
        <dbReference type="ARBA" id="ARBA00010828"/>
    </source>
</evidence>
<dbReference type="RefSeq" id="WP_255045722.1">
    <property type="nucleotide sequence ID" value="NZ_CP101415.1"/>
</dbReference>
<evidence type="ECO:0000313" key="4">
    <source>
        <dbReference type="Proteomes" id="UP001216384"/>
    </source>
</evidence>
<evidence type="ECO:0000256" key="2">
    <source>
        <dbReference type="SAM" id="SignalP"/>
    </source>
</evidence>
<protein>
    <submittedName>
        <fullName evidence="3">DUF3713 domain-containing protein</fullName>
    </submittedName>
</protein>
<comment type="caution">
    <text evidence="3">The sequence shown here is derived from an EMBL/GenBank/DDBJ whole genome shotgun (WGS) entry which is preliminary data.</text>
</comment>
<feature type="chain" id="PRO_5043453837" evidence="2">
    <location>
        <begin position="33"/>
        <end position="1152"/>
    </location>
</feature>
<comment type="similarity">
    <text evidence="1">Belongs to the MG307/MG309/MG338 family.</text>
</comment>
<evidence type="ECO:0000313" key="3">
    <source>
        <dbReference type="EMBL" id="MDC4183081.1"/>
    </source>
</evidence>
<proteinExistence type="inferred from homology"/>
<keyword evidence="2" id="KW-0732">Signal</keyword>
<dbReference type="Proteomes" id="UP001216384">
    <property type="component" value="Unassembled WGS sequence"/>
</dbReference>
<dbReference type="InterPro" id="IPR022186">
    <property type="entry name" value="DUF3713"/>
</dbReference>
<reference evidence="3" key="1">
    <citation type="submission" date="2021-11" db="EMBL/GenBank/DDBJ databases">
        <title>Description of Mycoplasma bradburyaesp. nov.from sea birds: a tribute to a great mycoplasmologist.</title>
        <authorList>
            <person name="Ramirez A.S."/>
            <person name="Poveda C."/>
            <person name="Suarez-Perez A."/>
            <person name="Rosales R.S."/>
            <person name="Dijkman R."/>
            <person name="Feberwee A."/>
            <person name="Spergser J."/>
            <person name="Szostak M.P."/>
            <person name="Ressel L."/>
            <person name="Calabuig P."/>
            <person name="Catania S."/>
            <person name="Gobbo F."/>
            <person name="Timofte D."/>
            <person name="Poveda J.B."/>
        </authorList>
    </citation>
    <scope>NUCLEOTIDE SEQUENCE</scope>
    <source>
        <strain evidence="3">T264</strain>
    </source>
</reference>
<feature type="signal peptide" evidence="2">
    <location>
        <begin position="1"/>
        <end position="32"/>
    </location>
</feature>
<gene>
    <name evidence="3" type="ORF">LNO71_00280</name>
</gene>
<organism evidence="3 4">
    <name type="scientific">Mycoplasma bradburyae</name>
    <dbReference type="NCBI Taxonomy" id="2963128"/>
    <lineage>
        <taxon>Bacteria</taxon>
        <taxon>Bacillati</taxon>
        <taxon>Mycoplasmatota</taxon>
        <taxon>Mollicutes</taxon>
        <taxon>Mycoplasmataceae</taxon>
        <taxon>Mycoplasma</taxon>
    </lineage>
</organism>
<name>A0AAW6HPC0_9MOLU</name>
<dbReference type="PROSITE" id="PS51257">
    <property type="entry name" value="PROKAR_LIPOPROTEIN"/>
    <property type="match status" value="1"/>
</dbReference>
<accession>A0AAW6HPC0</accession>
<dbReference type="EMBL" id="JAJHZP010000001">
    <property type="protein sequence ID" value="MDC4183081.1"/>
    <property type="molecule type" value="Genomic_DNA"/>
</dbReference>
<sequence>MFKNKRNKILATSFLLSGISVMSLVASSCSSAVEKQVLDGLFKTESNPRNFSNSSVGSFNEVLQNSLENDQGFNNFARYLLADSLENWYENNASSEIVEKYRNWEKEADTKLESETTSLRNQFRRNFEVRRQTDVLDINGGTVDAYKRKQVLTNVFTDFSSLVFQNDYLGYFNDDNKPVANPLIDEVSKPENWKHIKFYAEGYTDNKSEQNNKQMFADFQSYVFDQWVRKENPNLVSRLVFTNEDIRGGLDQIFNKKILGDDLRATYNFQAFTDPNKVVDKTSPKLSTGFKQLVANDGLNNYYNPENYTVDFLNQFSSDSGGKLLMTASEMFNSFDVAFSTAYVQQYQDLVNNVDKDNAVASVTLDPDNIMKNFIFADTTIDTNSKYSTKLDLTSNDNQLKEISEKIKSSILVDKIADDSYYSVYKKYAKGEASIHEYIRPKSTNEDVNKIAKQFILSRGKDGIHIIAIDGANYYLTGNTRDIEKQKQFLLFRNELLKNSEFPKYFSEKTYQFNLLESVKKYFDDNNITLIMQFLLNAVNNDKSFLYKKGNEKFLDSLKKVSTILSDLAKNKAQYNYAKKVRNDALNVRDKILERAKMFDDLVKSNKSPSIGLAAKLPHPAASDGTYLGIESYYKELLVENNLLDKASLATKDTGLTQLFNKVVNDAKANYDKSIKAAIDTLLLNGVSSQLYSQNVFVTSRYDSGYDVGINAAINATIALPTSANNFRKQFYLNDEDFKKFYDASKHEFKDYENIEAKQIKDVVDFYFIQSTWETKTDKLKYGSWTTQDEYKKVLENYFNSLTTITDPNDNASINYLRYINTFRYLIKDNLAEFKKILSNQITRGISANVSWTLTSGTKLEENGNIAATQDKVDFNKFIANPDYLQGSKFDFININKTVDSDPNVKAKNTNYSTVGDDAATDKRIYGFNGLSVANSTANLNDEVKSVLFDNFEQSGLDGILYSFGGSLDEVIKYVNSLTSNRELDTFVELLKRAKVNINLFETDANGKPIEFSQRKTTLINTLSDKKILSDNVYTKFVGYIGENKKTSTDLTTQPEGFKPYRAAKSLTNWTTYVKQINFNDVSKLGGKSWLTSADNRLGLSVNELLSVIAKYAFDSSYQNNAELAIINSQQLISVNDKRLYDALGLRWTLKN</sequence>
<dbReference type="AlphaFoldDB" id="A0AAW6HPC0"/>